<evidence type="ECO:0000256" key="1">
    <source>
        <dbReference type="SAM" id="MobiDB-lite"/>
    </source>
</evidence>
<evidence type="ECO:0000313" key="2">
    <source>
        <dbReference type="EMBL" id="CAE8675832.1"/>
    </source>
</evidence>
<feature type="region of interest" description="Disordered" evidence="1">
    <location>
        <begin position="96"/>
        <end position="164"/>
    </location>
</feature>
<sequence>MTAPLRLSAAYLQHPCPRQRHHPGEQCACALRLDVCVPHGYSRAGDLGSLHDARLQNLRWRVSSLAFQTRTSTGPDSPRSPRDMLPPSLYALAQDRKGDAAKKSIRPLSPEGRLPPRALHIRPHAKTWTRCREGQSGDPNCNDSSDQAATPEKTPESPHMGLSVSMTTLPDCREFKKFRPRVSFCEQIECQVPVIKLSANRHLLKVHKSQRTPTRRRTHPAPEVGTAEELTRRNFENLMANHNQVSKHFEHCFAFLLSANRCRFGA</sequence>
<feature type="compositionally biased region" description="Basic residues" evidence="1">
    <location>
        <begin position="119"/>
        <end position="129"/>
    </location>
</feature>
<dbReference type="AlphaFoldDB" id="A0A813JG42"/>
<gene>
    <name evidence="2" type="ORF">PGLA2088_LOCUS19568</name>
</gene>
<dbReference type="Proteomes" id="UP000626109">
    <property type="component" value="Unassembled WGS sequence"/>
</dbReference>
<accession>A0A813JG42</accession>
<dbReference type="EMBL" id="CAJNNW010025149">
    <property type="protein sequence ID" value="CAE8675832.1"/>
    <property type="molecule type" value="Genomic_DNA"/>
</dbReference>
<evidence type="ECO:0000313" key="3">
    <source>
        <dbReference type="Proteomes" id="UP000626109"/>
    </source>
</evidence>
<name>A0A813JG42_POLGL</name>
<reference evidence="2" key="1">
    <citation type="submission" date="2021-02" db="EMBL/GenBank/DDBJ databases">
        <authorList>
            <person name="Dougan E. K."/>
            <person name="Rhodes N."/>
            <person name="Thang M."/>
            <person name="Chan C."/>
        </authorList>
    </citation>
    <scope>NUCLEOTIDE SEQUENCE</scope>
</reference>
<comment type="caution">
    <text evidence="2">The sequence shown here is derived from an EMBL/GenBank/DDBJ whole genome shotgun (WGS) entry which is preliminary data.</text>
</comment>
<proteinExistence type="predicted"/>
<feature type="compositionally biased region" description="Polar residues" evidence="1">
    <location>
        <begin position="137"/>
        <end position="148"/>
    </location>
</feature>
<protein>
    <submittedName>
        <fullName evidence="2">Uncharacterized protein</fullName>
    </submittedName>
</protein>
<organism evidence="2 3">
    <name type="scientific">Polarella glacialis</name>
    <name type="common">Dinoflagellate</name>
    <dbReference type="NCBI Taxonomy" id="89957"/>
    <lineage>
        <taxon>Eukaryota</taxon>
        <taxon>Sar</taxon>
        <taxon>Alveolata</taxon>
        <taxon>Dinophyceae</taxon>
        <taxon>Suessiales</taxon>
        <taxon>Suessiaceae</taxon>
        <taxon>Polarella</taxon>
    </lineage>
</organism>